<dbReference type="EMBL" id="JAVDYB010000001">
    <property type="protein sequence ID" value="MDR7279920.1"/>
    <property type="molecule type" value="Genomic_DNA"/>
</dbReference>
<evidence type="ECO:0000313" key="3">
    <source>
        <dbReference type="Proteomes" id="UP001183643"/>
    </source>
</evidence>
<comment type="caution">
    <text evidence="2">The sequence shown here is derived from an EMBL/GenBank/DDBJ whole genome shotgun (WGS) entry which is preliminary data.</text>
</comment>
<sequence length="36" mass="3879">MRRCIRLTGSGVEPPRSTPAPITDGYSFITQVGDAE</sequence>
<protein>
    <submittedName>
        <fullName evidence="2">Uncharacterized protein</fullName>
    </submittedName>
</protein>
<evidence type="ECO:0000256" key="1">
    <source>
        <dbReference type="SAM" id="MobiDB-lite"/>
    </source>
</evidence>
<name>A0AAE3YUK2_9ACTN</name>
<feature type="region of interest" description="Disordered" evidence="1">
    <location>
        <begin position="1"/>
        <end position="36"/>
    </location>
</feature>
<dbReference type="AlphaFoldDB" id="A0AAE3YUK2"/>
<proteinExistence type="predicted"/>
<organism evidence="2 3">
    <name type="scientific">Catenuloplanes atrovinosus</name>
    <dbReference type="NCBI Taxonomy" id="137266"/>
    <lineage>
        <taxon>Bacteria</taxon>
        <taxon>Bacillati</taxon>
        <taxon>Actinomycetota</taxon>
        <taxon>Actinomycetes</taxon>
        <taxon>Micromonosporales</taxon>
        <taxon>Micromonosporaceae</taxon>
        <taxon>Catenuloplanes</taxon>
    </lineage>
</organism>
<gene>
    <name evidence="2" type="ORF">J2S41_006698</name>
</gene>
<keyword evidence="3" id="KW-1185">Reference proteome</keyword>
<dbReference type="Proteomes" id="UP001183643">
    <property type="component" value="Unassembled WGS sequence"/>
</dbReference>
<evidence type="ECO:0000313" key="2">
    <source>
        <dbReference type="EMBL" id="MDR7279920.1"/>
    </source>
</evidence>
<reference evidence="2" key="1">
    <citation type="submission" date="2023-07" db="EMBL/GenBank/DDBJ databases">
        <title>Sequencing the genomes of 1000 actinobacteria strains.</title>
        <authorList>
            <person name="Klenk H.-P."/>
        </authorList>
    </citation>
    <scope>NUCLEOTIDE SEQUENCE</scope>
    <source>
        <strain evidence="2">DSM 44707</strain>
    </source>
</reference>
<accession>A0AAE3YUK2</accession>